<keyword evidence="1" id="KW-0472">Membrane</keyword>
<evidence type="ECO:0000313" key="2">
    <source>
        <dbReference type="EMBL" id="KAK9280418.1"/>
    </source>
</evidence>
<reference evidence="2 3" key="1">
    <citation type="journal article" date="2024" name="Plant J.">
        <title>Genome sequences and population genomics reveal climatic adaptation and genomic divergence between two closely related sweetgum species.</title>
        <authorList>
            <person name="Xu W.Q."/>
            <person name="Ren C.Q."/>
            <person name="Zhang X.Y."/>
            <person name="Comes H.P."/>
            <person name="Liu X.H."/>
            <person name="Li Y.G."/>
            <person name="Kettle C.J."/>
            <person name="Jalonen R."/>
            <person name="Gaisberger H."/>
            <person name="Ma Y.Z."/>
            <person name="Qiu Y.X."/>
        </authorList>
    </citation>
    <scope>NUCLEOTIDE SEQUENCE [LARGE SCALE GENOMIC DNA]</scope>
    <source>
        <strain evidence="2">Hangzhou</strain>
    </source>
</reference>
<dbReference type="PANTHER" id="PTHR31963">
    <property type="entry name" value="RAS GUANINE NUCLEOTIDE EXCHANGE FACTOR K"/>
    <property type="match status" value="1"/>
</dbReference>
<protein>
    <submittedName>
        <fullName evidence="2">Uncharacterized protein</fullName>
    </submittedName>
</protein>
<comment type="caution">
    <text evidence="2">The sequence shown here is derived from an EMBL/GenBank/DDBJ whole genome shotgun (WGS) entry which is preliminary data.</text>
</comment>
<keyword evidence="3" id="KW-1185">Reference proteome</keyword>
<name>A0AAP0WZ91_LIQFO</name>
<dbReference type="PANTHER" id="PTHR31963:SF4">
    <property type="entry name" value="GUSTATORY RECEPTOR"/>
    <property type="match status" value="1"/>
</dbReference>
<proteinExistence type="predicted"/>
<evidence type="ECO:0000313" key="3">
    <source>
        <dbReference type="Proteomes" id="UP001415857"/>
    </source>
</evidence>
<dbReference type="Proteomes" id="UP001415857">
    <property type="component" value="Unassembled WGS sequence"/>
</dbReference>
<accession>A0AAP0WZ91</accession>
<feature type="transmembrane region" description="Helical" evidence="1">
    <location>
        <begin position="20"/>
        <end position="39"/>
    </location>
</feature>
<dbReference type="InterPro" id="IPR021924">
    <property type="entry name" value="DUF3537"/>
</dbReference>
<organism evidence="2 3">
    <name type="scientific">Liquidambar formosana</name>
    <name type="common">Formosan gum</name>
    <dbReference type="NCBI Taxonomy" id="63359"/>
    <lineage>
        <taxon>Eukaryota</taxon>
        <taxon>Viridiplantae</taxon>
        <taxon>Streptophyta</taxon>
        <taxon>Embryophyta</taxon>
        <taxon>Tracheophyta</taxon>
        <taxon>Spermatophyta</taxon>
        <taxon>Magnoliopsida</taxon>
        <taxon>eudicotyledons</taxon>
        <taxon>Gunneridae</taxon>
        <taxon>Pentapetalae</taxon>
        <taxon>Saxifragales</taxon>
        <taxon>Altingiaceae</taxon>
        <taxon>Liquidambar</taxon>
    </lineage>
</organism>
<dbReference type="AlphaFoldDB" id="A0AAP0WZ91"/>
<feature type="transmembrane region" description="Helical" evidence="1">
    <location>
        <begin position="87"/>
        <end position="113"/>
    </location>
</feature>
<evidence type="ECO:0000256" key="1">
    <source>
        <dbReference type="SAM" id="Phobius"/>
    </source>
</evidence>
<keyword evidence="1" id="KW-1133">Transmembrane helix</keyword>
<gene>
    <name evidence="2" type="ORF">L1049_014107</name>
</gene>
<feature type="transmembrane region" description="Helical" evidence="1">
    <location>
        <begin position="125"/>
        <end position="145"/>
    </location>
</feature>
<keyword evidence="1" id="KW-0812">Transmembrane</keyword>
<feature type="transmembrane region" description="Helical" evidence="1">
    <location>
        <begin position="59"/>
        <end position="81"/>
    </location>
</feature>
<dbReference type="EMBL" id="JBBPBK010000008">
    <property type="protein sequence ID" value="KAK9280418.1"/>
    <property type="molecule type" value="Genomic_DNA"/>
</dbReference>
<dbReference type="Pfam" id="PF12056">
    <property type="entry name" value="DUF3537"/>
    <property type="match status" value="2"/>
</dbReference>
<sequence length="214" mass="23268">MSQVPATASADDPISLNKLFQLPESALAAIGFFTLSCFFRRYGLRQLLFLDGLQDDSLYVRRGSGVPLNSIVFILVLASWVYRTGVFLLVCVLFRLTCELQILSQLGALLLVLASKSEKSFFNSGGIVVCSAVQLSGFFLGLMGATRITHRAQRIVSVATGWHVLVTCASNDSRLDQCKDIMPVADGTMPSKCRNNDSEASDIFITVSPQDTSS</sequence>